<dbReference type="SUPFAM" id="SSF50129">
    <property type="entry name" value="GroES-like"/>
    <property type="match status" value="1"/>
</dbReference>
<comment type="subunit">
    <text evidence="3">Heptamer of 7 subunits arranged in a ring. Interacts with the chaperonin GroEL.</text>
</comment>
<comment type="similarity">
    <text evidence="1 3 4">Belongs to the GroES chaperonin family.</text>
</comment>
<dbReference type="FunFam" id="2.30.33.40:FF:000001">
    <property type="entry name" value="10 kDa chaperonin"/>
    <property type="match status" value="1"/>
</dbReference>
<dbReference type="Proteomes" id="UP000050544">
    <property type="component" value="Unassembled WGS sequence"/>
</dbReference>
<dbReference type="Gene3D" id="2.30.33.40">
    <property type="entry name" value="GroES chaperonin"/>
    <property type="match status" value="1"/>
</dbReference>
<sequence length="95" mass="10381">MSETLTNPPIQPLGSRVLIRPLDQEARTASGILLPETAKEKPQTGVVVAVGDDEEIKVQVGDKVIFAKYTGTEFRHDGTEYLIMEASDILAKITQ</sequence>
<evidence type="ECO:0000313" key="6">
    <source>
        <dbReference type="Proteomes" id="UP000050544"/>
    </source>
</evidence>
<comment type="function">
    <text evidence="3 4">Together with the chaperonin GroEL, plays an essential role in assisting protein folding. The GroEL-GroES system forms a nano-cage that allows encapsulation of the non-native substrate proteins and provides a physical environment optimized to promote and accelerate protein folding. GroES binds to the apical surface of the GroEL ring, thereby capping the opening of the GroEL channel.</text>
</comment>
<dbReference type="SMART" id="SM00883">
    <property type="entry name" value="Cpn10"/>
    <property type="match status" value="1"/>
</dbReference>
<dbReference type="STRING" id="869279.SE15_08850"/>
<dbReference type="InterPro" id="IPR020818">
    <property type="entry name" value="Chaperonin_GroES"/>
</dbReference>
<gene>
    <name evidence="3 5" type="primary">groES</name>
    <name evidence="3" type="synonym">groS</name>
    <name evidence="5" type="ORF">SE15_08850</name>
</gene>
<accession>A0A0P6Y0D0</accession>
<evidence type="ECO:0000256" key="2">
    <source>
        <dbReference type="ARBA" id="ARBA00023186"/>
    </source>
</evidence>
<dbReference type="GO" id="GO:0044183">
    <property type="term" value="F:protein folding chaperone"/>
    <property type="evidence" value="ECO:0007669"/>
    <property type="project" value="InterPro"/>
</dbReference>
<dbReference type="GO" id="GO:0051082">
    <property type="term" value="F:unfolded protein binding"/>
    <property type="evidence" value="ECO:0007669"/>
    <property type="project" value="TreeGrafter"/>
</dbReference>
<evidence type="ECO:0000256" key="1">
    <source>
        <dbReference type="ARBA" id="ARBA00006975"/>
    </source>
</evidence>
<dbReference type="InterPro" id="IPR037124">
    <property type="entry name" value="Chaperonin_GroES_sf"/>
</dbReference>
<protein>
    <recommendedName>
        <fullName evidence="3">Co-chaperonin GroES</fullName>
    </recommendedName>
    <alternativeName>
        <fullName evidence="3">10 kDa chaperonin</fullName>
    </alternativeName>
    <alternativeName>
        <fullName evidence="3">Chaperonin-10</fullName>
        <shortName evidence="3">Cpn10</shortName>
    </alternativeName>
</protein>
<dbReference type="Pfam" id="PF00166">
    <property type="entry name" value="Cpn10"/>
    <property type="match status" value="1"/>
</dbReference>
<dbReference type="PATRIC" id="fig|869279.4.peg.1373"/>
<dbReference type="EMBL" id="LGKO01000005">
    <property type="protein sequence ID" value="KPL82301.1"/>
    <property type="molecule type" value="Genomic_DNA"/>
</dbReference>
<dbReference type="GO" id="GO:0046872">
    <property type="term" value="F:metal ion binding"/>
    <property type="evidence" value="ECO:0007669"/>
    <property type="project" value="TreeGrafter"/>
</dbReference>
<evidence type="ECO:0000256" key="3">
    <source>
        <dbReference type="HAMAP-Rule" id="MF_00580"/>
    </source>
</evidence>
<comment type="caution">
    <text evidence="5">The sequence shown here is derived from an EMBL/GenBank/DDBJ whole genome shotgun (WGS) entry which is preliminary data.</text>
</comment>
<reference evidence="5 6" key="1">
    <citation type="submission" date="2015-07" db="EMBL/GenBank/DDBJ databases">
        <title>Whole genome sequence of Thermanaerothrix daxensis DSM 23592.</title>
        <authorList>
            <person name="Hemp J."/>
            <person name="Ward L.M."/>
            <person name="Pace L.A."/>
            <person name="Fischer W.W."/>
        </authorList>
    </citation>
    <scope>NUCLEOTIDE SEQUENCE [LARGE SCALE GENOMIC DNA]</scope>
    <source>
        <strain evidence="5 6">GNS-1</strain>
    </source>
</reference>
<dbReference type="OrthoDB" id="9806791at2"/>
<dbReference type="AlphaFoldDB" id="A0A0P6Y0D0"/>
<comment type="subcellular location">
    <subcellularLocation>
        <location evidence="3">Cytoplasm</location>
    </subcellularLocation>
</comment>
<name>A0A0P6Y0D0_9CHLR</name>
<dbReference type="PANTHER" id="PTHR10772:SF63">
    <property type="entry name" value="20 KDA CHAPERONIN, CHLOROPLASTIC"/>
    <property type="match status" value="1"/>
</dbReference>
<proteinExistence type="inferred from homology"/>
<evidence type="ECO:0000313" key="5">
    <source>
        <dbReference type="EMBL" id="KPL82301.1"/>
    </source>
</evidence>
<keyword evidence="2 3" id="KW-0143">Chaperone</keyword>
<dbReference type="HAMAP" id="MF_00580">
    <property type="entry name" value="CH10"/>
    <property type="match status" value="1"/>
</dbReference>
<keyword evidence="6" id="KW-1185">Reference proteome</keyword>
<dbReference type="RefSeq" id="WP_054521757.1">
    <property type="nucleotide sequence ID" value="NZ_LGKO01000005.1"/>
</dbReference>
<evidence type="ECO:0000256" key="4">
    <source>
        <dbReference type="RuleBase" id="RU000535"/>
    </source>
</evidence>
<dbReference type="PANTHER" id="PTHR10772">
    <property type="entry name" value="10 KDA HEAT SHOCK PROTEIN"/>
    <property type="match status" value="1"/>
</dbReference>
<dbReference type="InterPro" id="IPR011032">
    <property type="entry name" value="GroES-like_sf"/>
</dbReference>
<dbReference type="GO" id="GO:0005524">
    <property type="term" value="F:ATP binding"/>
    <property type="evidence" value="ECO:0007669"/>
    <property type="project" value="InterPro"/>
</dbReference>
<keyword evidence="3" id="KW-0963">Cytoplasm</keyword>
<dbReference type="CDD" id="cd00320">
    <property type="entry name" value="cpn10"/>
    <property type="match status" value="1"/>
</dbReference>
<dbReference type="NCBIfam" id="NF001531">
    <property type="entry name" value="PRK00364.2-2"/>
    <property type="match status" value="1"/>
</dbReference>
<dbReference type="GO" id="GO:0005737">
    <property type="term" value="C:cytoplasm"/>
    <property type="evidence" value="ECO:0007669"/>
    <property type="project" value="UniProtKB-SubCell"/>
</dbReference>
<dbReference type="GO" id="GO:0051087">
    <property type="term" value="F:protein-folding chaperone binding"/>
    <property type="evidence" value="ECO:0007669"/>
    <property type="project" value="TreeGrafter"/>
</dbReference>
<organism evidence="5 6">
    <name type="scientific">Thermanaerothrix daxensis</name>
    <dbReference type="NCBI Taxonomy" id="869279"/>
    <lineage>
        <taxon>Bacteria</taxon>
        <taxon>Bacillati</taxon>
        <taxon>Chloroflexota</taxon>
        <taxon>Anaerolineae</taxon>
        <taxon>Anaerolineales</taxon>
        <taxon>Anaerolineaceae</taxon>
        <taxon>Thermanaerothrix</taxon>
    </lineage>
</organism>
<dbReference type="PRINTS" id="PR00297">
    <property type="entry name" value="CHAPERONIN10"/>
</dbReference>